<organism evidence="3 4">
    <name type="scientific">Cohnella hongkongensis</name>
    <dbReference type="NCBI Taxonomy" id="178337"/>
    <lineage>
        <taxon>Bacteria</taxon>
        <taxon>Bacillati</taxon>
        <taxon>Bacillota</taxon>
        <taxon>Bacilli</taxon>
        <taxon>Bacillales</taxon>
        <taxon>Paenibacillaceae</taxon>
        <taxon>Cohnella</taxon>
    </lineage>
</organism>
<reference evidence="4" key="1">
    <citation type="journal article" date="2019" name="Int. J. Syst. Evol. Microbiol.">
        <title>The Global Catalogue of Microorganisms (GCM) 10K type strain sequencing project: providing services to taxonomists for standard genome sequencing and annotation.</title>
        <authorList>
            <consortium name="The Broad Institute Genomics Platform"/>
            <consortium name="The Broad Institute Genome Sequencing Center for Infectious Disease"/>
            <person name="Wu L."/>
            <person name="Ma J."/>
        </authorList>
    </citation>
    <scope>NUCLEOTIDE SEQUENCE [LARGE SCALE GENOMIC DNA]</scope>
    <source>
        <strain evidence="4">CCUG 49571</strain>
    </source>
</reference>
<dbReference type="RefSeq" id="WP_378101761.1">
    <property type="nucleotide sequence ID" value="NZ_JBHSEP010000027.1"/>
</dbReference>
<accession>A0ABV9FM30</accession>
<protein>
    <submittedName>
        <fullName evidence="3">Extracellular solute-binding protein</fullName>
    </submittedName>
</protein>
<comment type="caution">
    <text evidence="3">The sequence shown here is derived from an EMBL/GenBank/DDBJ whole genome shotgun (WGS) entry which is preliminary data.</text>
</comment>
<keyword evidence="4" id="KW-1185">Reference proteome</keyword>
<name>A0ABV9FM30_9BACL</name>
<dbReference type="InterPro" id="IPR050490">
    <property type="entry name" value="Bact_solute-bd_prot1"/>
</dbReference>
<dbReference type="EMBL" id="JBHSEP010000027">
    <property type="protein sequence ID" value="MFC4601567.1"/>
    <property type="molecule type" value="Genomic_DNA"/>
</dbReference>
<feature type="region of interest" description="Disordered" evidence="1">
    <location>
        <begin position="26"/>
        <end position="57"/>
    </location>
</feature>
<dbReference type="PROSITE" id="PS51257">
    <property type="entry name" value="PROKAR_LIPOPROTEIN"/>
    <property type="match status" value="1"/>
</dbReference>
<proteinExistence type="predicted"/>
<evidence type="ECO:0000256" key="1">
    <source>
        <dbReference type="SAM" id="MobiDB-lite"/>
    </source>
</evidence>
<dbReference type="PANTHER" id="PTHR43649:SF12">
    <property type="entry name" value="DIACETYLCHITOBIOSE BINDING PROTEIN DASA"/>
    <property type="match status" value="1"/>
</dbReference>
<sequence>MARKTASAALALLLAGTTLLTACGGNEEGKASPGSDPAASGSVSPAPGGEASPDSGEKLTISMIENGWVNTPTDDNDPWRKWMNETHNVDFKLYAYPESDLESKLMVQFASNDPPDIIAVWNINLVKKLYQQGVLLDDWTPYLDKVPTLASSFSPQSKAFVNEGGSMIGLPMLPAPNTFTFKIRQDWLDNLNLQKPTTPEELLEVLRKFTHDDPDRNGQNDTWGISSAGAGVNLGELANLAYMYGKTEFFVNGDKADHSIVNGTHKKMLDFVKTIVDEKLIDPDWYTQGWEQRKPKLFSGKVGLTFYPGVLINEVEGGTGNTGATIDWFENLPMPKGEPEGGKLPPGAVAGTIVTISKKAAEDPAKLERILKIIESSTYPNDGYWALRWGVGVNGQKVVELEDGGRFVSLKDELYRQDNKGAYDWGTWVATGQDGVVESMNEQPGESDIKQMRLDLEAMEMPANPNDMSVLSLDAQLKSDLETLQKEFDIKYILGGASDYDGFVQQWLSSGGQQLLDQATEQFKQAGLIR</sequence>
<keyword evidence="2" id="KW-0732">Signal</keyword>
<dbReference type="Pfam" id="PF01547">
    <property type="entry name" value="SBP_bac_1"/>
    <property type="match status" value="1"/>
</dbReference>
<gene>
    <name evidence="3" type="ORF">ACFO3S_25240</name>
</gene>
<feature type="compositionally biased region" description="Low complexity" evidence="1">
    <location>
        <begin position="31"/>
        <end position="53"/>
    </location>
</feature>
<evidence type="ECO:0000313" key="3">
    <source>
        <dbReference type="EMBL" id="MFC4601567.1"/>
    </source>
</evidence>
<dbReference type="PANTHER" id="PTHR43649">
    <property type="entry name" value="ARABINOSE-BINDING PROTEIN-RELATED"/>
    <property type="match status" value="1"/>
</dbReference>
<evidence type="ECO:0000313" key="4">
    <source>
        <dbReference type="Proteomes" id="UP001596028"/>
    </source>
</evidence>
<feature type="signal peptide" evidence="2">
    <location>
        <begin position="1"/>
        <end position="22"/>
    </location>
</feature>
<dbReference type="Gene3D" id="3.40.190.10">
    <property type="entry name" value="Periplasmic binding protein-like II"/>
    <property type="match status" value="2"/>
</dbReference>
<feature type="chain" id="PRO_5045613563" evidence="2">
    <location>
        <begin position="23"/>
        <end position="530"/>
    </location>
</feature>
<evidence type="ECO:0000256" key="2">
    <source>
        <dbReference type="SAM" id="SignalP"/>
    </source>
</evidence>
<dbReference type="InterPro" id="IPR006059">
    <property type="entry name" value="SBP"/>
</dbReference>
<dbReference type="Proteomes" id="UP001596028">
    <property type="component" value="Unassembled WGS sequence"/>
</dbReference>
<dbReference type="SUPFAM" id="SSF53850">
    <property type="entry name" value="Periplasmic binding protein-like II"/>
    <property type="match status" value="1"/>
</dbReference>